<evidence type="ECO:0000256" key="8">
    <source>
        <dbReference type="ARBA" id="ARBA00023125"/>
    </source>
</evidence>
<keyword evidence="8" id="KW-0238">DNA-binding</keyword>
<comment type="caution">
    <text evidence="16">The sequence shown here is derived from an EMBL/GenBank/DDBJ whole genome shotgun (WGS) entry which is preliminary data.</text>
</comment>
<keyword evidence="3" id="KW-0053">Apoptosis</keyword>
<dbReference type="GO" id="GO:0000978">
    <property type="term" value="F:RNA polymerase II cis-regulatory region sequence-specific DNA binding"/>
    <property type="evidence" value="ECO:0007669"/>
    <property type="project" value="TreeGrafter"/>
</dbReference>
<dbReference type="Pfam" id="PF07647">
    <property type="entry name" value="SAM_2"/>
    <property type="match status" value="1"/>
</dbReference>
<comment type="subcellular location">
    <subcellularLocation>
        <location evidence="1">Nucleus</location>
    </subcellularLocation>
</comment>
<evidence type="ECO:0000256" key="10">
    <source>
        <dbReference type="ARBA" id="ARBA00023163"/>
    </source>
</evidence>
<dbReference type="InterPro" id="IPR001660">
    <property type="entry name" value="SAM"/>
</dbReference>
<dbReference type="Pfam" id="PF00870">
    <property type="entry name" value="P53"/>
    <property type="match status" value="1"/>
</dbReference>
<dbReference type="GO" id="GO:0006915">
    <property type="term" value="P:apoptotic process"/>
    <property type="evidence" value="ECO:0007669"/>
    <property type="project" value="UniProtKB-KW"/>
</dbReference>
<keyword evidence="6" id="KW-0832">Ubl conjugation</keyword>
<dbReference type="CDD" id="cd08367">
    <property type="entry name" value="P53"/>
    <property type="match status" value="1"/>
</dbReference>
<keyword evidence="5 12" id="KW-0862">Zinc</keyword>
<dbReference type="PANTHER" id="PTHR11447:SF16">
    <property type="entry name" value="P53 PROTEIN LONG FORM VARIANT 1"/>
    <property type="match status" value="1"/>
</dbReference>
<evidence type="ECO:0000313" key="17">
    <source>
        <dbReference type="Proteomes" id="UP001209878"/>
    </source>
</evidence>
<dbReference type="SUPFAM" id="SSF47769">
    <property type="entry name" value="SAM/Pointed domain"/>
    <property type="match status" value="1"/>
</dbReference>
<comment type="cofactor">
    <cofactor evidence="12">
        <name>Zn(2+)</name>
        <dbReference type="ChEBI" id="CHEBI:29105"/>
    </cofactor>
    <text evidence="12">Binds 1 zinc ion per subunit.</text>
</comment>
<dbReference type="SUPFAM" id="SSF49417">
    <property type="entry name" value="p53-like transcription factors"/>
    <property type="match status" value="1"/>
</dbReference>
<keyword evidence="7" id="KW-0805">Transcription regulation</keyword>
<keyword evidence="10" id="KW-0804">Transcription</keyword>
<dbReference type="InterPro" id="IPR012346">
    <property type="entry name" value="p53/RUNT-type_TF_DNA-bd_sf"/>
</dbReference>
<proteinExistence type="inferred from homology"/>
<dbReference type="InterPro" id="IPR036674">
    <property type="entry name" value="p53_tetramer_sf"/>
</dbReference>
<name>A0AAD9UEL5_RIDPI</name>
<feature type="domain" description="SAM" evidence="15">
    <location>
        <begin position="463"/>
        <end position="509"/>
    </location>
</feature>
<feature type="compositionally biased region" description="Polar residues" evidence="14">
    <location>
        <begin position="44"/>
        <end position="63"/>
    </location>
</feature>
<evidence type="ECO:0000256" key="5">
    <source>
        <dbReference type="ARBA" id="ARBA00022833"/>
    </source>
</evidence>
<dbReference type="InterPro" id="IPR002117">
    <property type="entry name" value="p53_tumour_suppressor"/>
</dbReference>
<keyword evidence="11" id="KW-0539">Nucleus</keyword>
<accession>A0AAD9UEL5</accession>
<feature type="binding site" evidence="12">
    <location>
        <position position="230"/>
    </location>
    <ligand>
        <name>Zn(2+)</name>
        <dbReference type="ChEBI" id="CHEBI:29105"/>
    </ligand>
</feature>
<organism evidence="16 17">
    <name type="scientific">Ridgeia piscesae</name>
    <name type="common">Tubeworm</name>
    <dbReference type="NCBI Taxonomy" id="27915"/>
    <lineage>
        <taxon>Eukaryota</taxon>
        <taxon>Metazoa</taxon>
        <taxon>Spiralia</taxon>
        <taxon>Lophotrochozoa</taxon>
        <taxon>Annelida</taxon>
        <taxon>Polychaeta</taxon>
        <taxon>Sedentaria</taxon>
        <taxon>Canalipalpata</taxon>
        <taxon>Sabellida</taxon>
        <taxon>Siboglinidae</taxon>
        <taxon>Ridgeia</taxon>
    </lineage>
</organism>
<evidence type="ECO:0000256" key="6">
    <source>
        <dbReference type="ARBA" id="ARBA00022843"/>
    </source>
</evidence>
<evidence type="ECO:0000256" key="7">
    <source>
        <dbReference type="ARBA" id="ARBA00023015"/>
    </source>
</evidence>
<feature type="region of interest" description="Disordered" evidence="14">
    <location>
        <begin position="426"/>
        <end position="445"/>
    </location>
</feature>
<feature type="site" description="Interaction with DNA" evidence="13">
    <location>
        <position position="112"/>
    </location>
</feature>
<feature type="compositionally biased region" description="Polar residues" evidence="14">
    <location>
        <begin position="70"/>
        <end position="81"/>
    </location>
</feature>
<dbReference type="GO" id="GO:0000981">
    <property type="term" value="F:DNA-binding transcription factor activity, RNA polymerase II-specific"/>
    <property type="evidence" value="ECO:0007669"/>
    <property type="project" value="TreeGrafter"/>
</dbReference>
<evidence type="ECO:0000256" key="14">
    <source>
        <dbReference type="SAM" id="MobiDB-lite"/>
    </source>
</evidence>
<evidence type="ECO:0000256" key="12">
    <source>
        <dbReference type="PIRSR" id="PIRSR602117-1"/>
    </source>
</evidence>
<dbReference type="Pfam" id="PF07710">
    <property type="entry name" value="P53_tetramer"/>
    <property type="match status" value="1"/>
</dbReference>
<keyword evidence="17" id="KW-1185">Reference proteome</keyword>
<feature type="compositionally biased region" description="Polar residues" evidence="14">
    <location>
        <begin position="426"/>
        <end position="437"/>
    </location>
</feature>
<evidence type="ECO:0000256" key="13">
    <source>
        <dbReference type="PIRSR" id="PIRSR602117-2"/>
    </source>
</evidence>
<feature type="region of interest" description="Disordered" evidence="14">
    <location>
        <begin position="44"/>
        <end position="85"/>
    </location>
</feature>
<evidence type="ECO:0000259" key="15">
    <source>
        <dbReference type="PROSITE" id="PS50105"/>
    </source>
</evidence>
<evidence type="ECO:0000256" key="3">
    <source>
        <dbReference type="ARBA" id="ARBA00022703"/>
    </source>
</evidence>
<dbReference type="PRINTS" id="PR00386">
    <property type="entry name" value="P53SUPPRESSR"/>
</dbReference>
<dbReference type="GO" id="GO:0005634">
    <property type="term" value="C:nucleus"/>
    <property type="evidence" value="ECO:0007669"/>
    <property type="project" value="UniProtKB-SubCell"/>
</dbReference>
<evidence type="ECO:0000256" key="2">
    <source>
        <dbReference type="ARBA" id="ARBA00006167"/>
    </source>
</evidence>
<dbReference type="InterPro" id="IPR011615">
    <property type="entry name" value="p53_DNA-bd"/>
</dbReference>
<dbReference type="Gene3D" id="4.10.170.10">
    <property type="entry name" value="p53-like tetramerisation domain"/>
    <property type="match status" value="1"/>
</dbReference>
<gene>
    <name evidence="16" type="ORF">NP493_199g02019</name>
</gene>
<dbReference type="Proteomes" id="UP001209878">
    <property type="component" value="Unassembled WGS sequence"/>
</dbReference>
<feature type="binding site" evidence="12">
    <location>
        <position position="234"/>
    </location>
    <ligand>
        <name>Zn(2+)</name>
        <dbReference type="ChEBI" id="CHEBI:29105"/>
    </ligand>
</feature>
<dbReference type="GO" id="GO:0051262">
    <property type="term" value="P:protein tetramerization"/>
    <property type="evidence" value="ECO:0007669"/>
    <property type="project" value="InterPro"/>
</dbReference>
<evidence type="ECO:0000313" key="16">
    <source>
        <dbReference type="EMBL" id="KAK2186455.1"/>
    </source>
</evidence>
<dbReference type="GO" id="GO:0046872">
    <property type="term" value="F:metal ion binding"/>
    <property type="evidence" value="ECO:0007669"/>
    <property type="project" value="UniProtKB-KW"/>
</dbReference>
<feature type="binding site" evidence="12">
    <location>
        <position position="168"/>
    </location>
    <ligand>
        <name>Zn(2+)</name>
        <dbReference type="ChEBI" id="CHEBI:29105"/>
    </ligand>
</feature>
<evidence type="ECO:0000256" key="1">
    <source>
        <dbReference type="ARBA" id="ARBA00004123"/>
    </source>
</evidence>
<reference evidence="16" key="1">
    <citation type="journal article" date="2023" name="Mol. Biol. Evol.">
        <title>Third-Generation Sequencing Reveals the Adaptive Role of the Epigenome in Three Deep-Sea Polychaetes.</title>
        <authorList>
            <person name="Perez M."/>
            <person name="Aroh O."/>
            <person name="Sun Y."/>
            <person name="Lan Y."/>
            <person name="Juniper S.K."/>
            <person name="Young C.R."/>
            <person name="Angers B."/>
            <person name="Qian P.Y."/>
        </authorList>
    </citation>
    <scope>NUCLEOTIDE SEQUENCE</scope>
    <source>
        <strain evidence="16">R07B-5</strain>
    </source>
</reference>
<dbReference type="SUPFAM" id="SSF47719">
    <property type="entry name" value="p53 tetramerization domain"/>
    <property type="match status" value="1"/>
</dbReference>
<dbReference type="Gene3D" id="2.60.40.720">
    <property type="match status" value="1"/>
</dbReference>
<dbReference type="InterPro" id="IPR008967">
    <property type="entry name" value="p53-like_TF_DNA-bd_sf"/>
</dbReference>
<dbReference type="PANTHER" id="PTHR11447">
    <property type="entry name" value="CELLULAR TUMOR ANTIGEN P53"/>
    <property type="match status" value="1"/>
</dbReference>
<dbReference type="InterPro" id="IPR013761">
    <property type="entry name" value="SAM/pointed_sf"/>
</dbReference>
<feature type="binding site" evidence="12">
    <location>
        <position position="171"/>
    </location>
    <ligand>
        <name>Zn(2+)</name>
        <dbReference type="ChEBI" id="CHEBI:29105"/>
    </ligand>
</feature>
<keyword evidence="9" id="KW-0010">Activator</keyword>
<dbReference type="EMBL" id="JAODUO010000199">
    <property type="protein sequence ID" value="KAK2186455.1"/>
    <property type="molecule type" value="Genomic_DNA"/>
</dbReference>
<evidence type="ECO:0000256" key="9">
    <source>
        <dbReference type="ARBA" id="ARBA00023159"/>
    </source>
</evidence>
<dbReference type="SMART" id="SM00454">
    <property type="entry name" value="SAM"/>
    <property type="match status" value="1"/>
</dbReference>
<comment type="similarity">
    <text evidence="2">Belongs to the p53 family.</text>
</comment>
<dbReference type="PROSITE" id="PS50105">
    <property type="entry name" value="SAM_DOMAIN"/>
    <property type="match status" value="1"/>
</dbReference>
<evidence type="ECO:0000256" key="4">
    <source>
        <dbReference type="ARBA" id="ARBA00022723"/>
    </source>
</evidence>
<sequence>MTDYEYEPVDEYGGTSIQVEKYQIERLPTQDAFSDLLNPIMPANQSSAVMSPDSQNQITSSAPSPCGDHSQMSPQSLNTHLLSPAPTVPSNTAYSGDYHFEISFETQSKETKSTTWTYSVPLTKLFVRMATTCPVRFKTGKQPPPGTIIRAMPIYMKPEHVQEVVKRCPNHATNKEHNENHPAPNHLVRCEHKLARYVEDPYTIRQSVIIPHEQPQAGAEWVTNLYQFMCFSSCVGGLNRRPIQVIFTLEHDNIVLGRQAIEVRICACPGRDRRGEERPLLQTKQSPKKMQKMNVSTDIMSVSPSAKRRKIGGDDDVFTLRVKGRQNFEILARIRDSLELMQMIPQNQVDLYKRQQSDSEQHPLPRLISIPSNVGFGDRLPSFGTLSCFAGNGANMAATPGAISNSHGVEGPTPSTSTQMVDTRVTSTYPSNPATPEQNGQLQNGQLQNGQLQNGQLQNGIAENDYTIASWLRNLNLSAYVDNFSQQGLCNMFELNDFTLEDLQKMKIGTQHRNKIWRSLVEFRNSNMMINPSQSQLDLQRSASTASTASFTSAQNAGYCPEFYEVTRYTFKHIISSKGGDHSYC</sequence>
<keyword evidence="4 12" id="KW-0479">Metal-binding</keyword>
<dbReference type="Gene3D" id="1.10.150.50">
    <property type="entry name" value="Transcription Factor, Ets-1"/>
    <property type="match status" value="1"/>
</dbReference>
<dbReference type="AlphaFoldDB" id="A0AAD9UEL5"/>
<protein>
    <recommendedName>
        <fullName evidence="15">SAM domain-containing protein</fullName>
    </recommendedName>
</protein>
<evidence type="ECO:0000256" key="11">
    <source>
        <dbReference type="ARBA" id="ARBA00023242"/>
    </source>
</evidence>
<dbReference type="InterPro" id="IPR010991">
    <property type="entry name" value="p53_tetrameristn"/>
</dbReference>